<dbReference type="Gene3D" id="3.90.150.10">
    <property type="entry name" value="Variant Surface Glycoprotein, subunit A domain 1"/>
    <property type="match status" value="1"/>
</dbReference>
<dbReference type="VEuPathDB" id="TriTrypDB:Tb427_000291400"/>
<evidence type="ECO:0000313" key="1">
    <source>
        <dbReference type="EMBL" id="ARB50722.1"/>
    </source>
</evidence>
<dbReference type="VEuPathDB" id="TriTrypDB:Tb427_000291500"/>
<dbReference type="Gene3D" id="1.10.470.10">
    <property type="entry name" value="Variant Surface Glycoprotein, subunit A, domain 2"/>
    <property type="match status" value="1"/>
</dbReference>
<sequence length="388" mass="40193">MQHRRPLKTKGTKTIAVQTVLAFLVVVPIDKAMATADAKGAIHHTNLGNLCELAANLANSPDKIKAKLGEVRTAVKKEKTIKQTAFIAAGNFKPLNATVAFATSLIGTKVDKVTETLVTATEQAATAALSAGLAAWAVQEIFSVLEQLTKDTGASSSAQSVCLIKGGNGNGADGTGIKKSDPGNIGKCFTLAGGNAGEASDPFAAASKLSAKVTGDGLFTSAAAGSAGGGCSVTNIDTNSFGKSSAAINSLNLAGGIIRLATGGGNNHQQSAIIAHTTAQAEAPHLHRAITAYKTVTQTIQTSLLNELRKLAEPNWQTAKTDTDVKTAFIASGLATPETEELPDTLEATYKDYLAGRGRWSQGIEDGDLQNAYTKTVYAKQKRQKDLL</sequence>
<protein>
    <submittedName>
        <fullName evidence="1">Variant surface glycoprotein</fullName>
    </submittedName>
</protein>
<proteinExistence type="predicted"/>
<dbReference type="AlphaFoldDB" id="A0A1V0FY49"/>
<accession>A0A1V0FY49</accession>
<organism evidence="1">
    <name type="scientific">Trypanosoma brucei</name>
    <dbReference type="NCBI Taxonomy" id="5691"/>
    <lineage>
        <taxon>Eukaryota</taxon>
        <taxon>Discoba</taxon>
        <taxon>Euglenozoa</taxon>
        <taxon>Kinetoplastea</taxon>
        <taxon>Metakinetoplastina</taxon>
        <taxon>Trypanosomatida</taxon>
        <taxon>Trypanosomatidae</taxon>
        <taxon>Trypanosoma</taxon>
    </lineage>
</organism>
<dbReference type="EMBL" id="KY404471">
    <property type="protein sequence ID" value="ARB50722.1"/>
    <property type="molecule type" value="Genomic_DNA"/>
</dbReference>
<name>A0A1V0FY49_9TRYP</name>
<reference evidence="1" key="1">
    <citation type="submission" date="2016-12" db="EMBL/GenBank/DDBJ databases">
        <title>Extending the VSGnome of Trypanosoma brucei strain TREU927.</title>
        <authorList>
            <person name="Cross G.A."/>
        </authorList>
    </citation>
    <scope>NUCLEOTIDE SEQUENCE</scope>
    <source>
        <strain evidence="1">Tb927.99.680</strain>
    </source>
</reference>
<dbReference type="SUPFAM" id="SSF58087">
    <property type="entry name" value="Variant surface glycoprotein (N-terminal domain)"/>
    <property type="match status" value="1"/>
</dbReference>